<organism evidence="4 5">
    <name type="scientific">Clostridium liquoris</name>
    <dbReference type="NCBI Taxonomy" id="1289519"/>
    <lineage>
        <taxon>Bacteria</taxon>
        <taxon>Bacillati</taxon>
        <taxon>Bacillota</taxon>
        <taxon>Clostridia</taxon>
        <taxon>Eubacteriales</taxon>
        <taxon>Clostridiaceae</taxon>
        <taxon>Clostridium</taxon>
    </lineage>
</organism>
<feature type="domain" description="Fe/B12 periplasmic-binding" evidence="3">
    <location>
        <begin position="60"/>
        <end position="332"/>
    </location>
</feature>
<evidence type="ECO:0000256" key="2">
    <source>
        <dbReference type="SAM" id="SignalP"/>
    </source>
</evidence>
<dbReference type="PANTHER" id="PTHR30535:SF34">
    <property type="entry name" value="MOLYBDATE-BINDING PROTEIN MOLA"/>
    <property type="match status" value="1"/>
</dbReference>
<evidence type="ECO:0000313" key="4">
    <source>
        <dbReference type="EMBL" id="PRR77161.1"/>
    </source>
</evidence>
<evidence type="ECO:0000313" key="5">
    <source>
        <dbReference type="Proteomes" id="UP000239706"/>
    </source>
</evidence>
<dbReference type="PROSITE" id="PS50983">
    <property type="entry name" value="FE_B12_PBP"/>
    <property type="match status" value="1"/>
</dbReference>
<dbReference type="SUPFAM" id="SSF53807">
    <property type="entry name" value="Helical backbone' metal receptor"/>
    <property type="match status" value="1"/>
</dbReference>
<dbReference type="Proteomes" id="UP000239706">
    <property type="component" value="Unassembled WGS sequence"/>
</dbReference>
<sequence length="366" mass="41617">MKKKIFSLILSIVFIITLFTGCGSKQDETVSKNVETKKAESNVIKDMAGREVKLPDKIERIYATNPAGTVMVYTLNPDKLVGWNVKLTEEEKKFIPEKYRNLPKLGGWYGKDTTGNPEVILKAKPDIIIHVSAINDKEKSTADRIQKQLNVPVIIGDNSLLNADKTYEFLGKALKEGERAKKLGDYCRKTIDETAKIPEDKRVKVYYAEGLNGLETEPKDSERNEVLQIAGGENVVKSSSNKSSYGNTQISLEQLIALNPEVIITRAVIENGKINSAYENIVNNKDWKAIKAVKDKKVYQIPQVPYNWFDRPTSVNRIIGIKWLCGLLYPNETKVDIAKETKEFYKEFYHYELTDKDLQEILYRAQ</sequence>
<accession>A0A2T0B0T8</accession>
<comment type="caution">
    <text evidence="4">The sequence shown here is derived from an EMBL/GenBank/DDBJ whole genome shotgun (WGS) entry which is preliminary data.</text>
</comment>
<dbReference type="InterPro" id="IPR002491">
    <property type="entry name" value="ABC_transptr_periplasmic_BD"/>
</dbReference>
<dbReference type="AlphaFoldDB" id="A0A2T0B0T8"/>
<keyword evidence="2" id="KW-0732">Signal</keyword>
<dbReference type="RefSeq" id="WP_106064604.1">
    <property type="nucleotide sequence ID" value="NZ_PVXO01000068.1"/>
</dbReference>
<dbReference type="PANTHER" id="PTHR30535">
    <property type="entry name" value="VITAMIN B12-BINDING PROTEIN"/>
    <property type="match status" value="1"/>
</dbReference>
<proteinExistence type="inferred from homology"/>
<feature type="chain" id="PRO_5015605498" evidence="2">
    <location>
        <begin position="26"/>
        <end position="366"/>
    </location>
</feature>
<gene>
    <name evidence="4" type="primary">isdE</name>
    <name evidence="4" type="ORF">CLLI_25730</name>
</gene>
<comment type="similarity">
    <text evidence="1">Belongs to the bacterial solute-binding protein 8 family.</text>
</comment>
<dbReference type="EMBL" id="PVXO01000068">
    <property type="protein sequence ID" value="PRR77161.1"/>
    <property type="molecule type" value="Genomic_DNA"/>
</dbReference>
<dbReference type="Gene3D" id="1.20.58.2180">
    <property type="match status" value="1"/>
</dbReference>
<name>A0A2T0B0T8_9CLOT</name>
<keyword evidence="5" id="KW-1185">Reference proteome</keyword>
<dbReference type="InterPro" id="IPR050902">
    <property type="entry name" value="ABC_Transporter_SBP"/>
</dbReference>
<dbReference type="PROSITE" id="PS51257">
    <property type="entry name" value="PROKAR_LIPOPROTEIN"/>
    <property type="match status" value="1"/>
</dbReference>
<dbReference type="Gene3D" id="3.40.50.1980">
    <property type="entry name" value="Nitrogenase molybdenum iron protein domain"/>
    <property type="match status" value="2"/>
</dbReference>
<evidence type="ECO:0000259" key="3">
    <source>
        <dbReference type="PROSITE" id="PS50983"/>
    </source>
</evidence>
<dbReference type="OrthoDB" id="9787830at2"/>
<feature type="signal peptide" evidence="2">
    <location>
        <begin position="1"/>
        <end position="25"/>
    </location>
</feature>
<reference evidence="4 5" key="1">
    <citation type="submission" date="2018-03" db="EMBL/GenBank/DDBJ databases">
        <title>Genome sequence of Clostridium liquoris DSM 100320.</title>
        <authorList>
            <person name="Poehlein A."/>
            <person name="Daniel R."/>
        </authorList>
    </citation>
    <scope>NUCLEOTIDE SEQUENCE [LARGE SCALE GENOMIC DNA]</scope>
    <source>
        <strain evidence="4 5">DSM 100320</strain>
    </source>
</reference>
<dbReference type="GO" id="GO:0071281">
    <property type="term" value="P:cellular response to iron ion"/>
    <property type="evidence" value="ECO:0007669"/>
    <property type="project" value="TreeGrafter"/>
</dbReference>
<protein>
    <submittedName>
        <fullName evidence="4">High-affinity heme uptake system protein IsdE</fullName>
    </submittedName>
</protein>
<dbReference type="Pfam" id="PF01497">
    <property type="entry name" value="Peripla_BP_2"/>
    <property type="match status" value="1"/>
</dbReference>
<evidence type="ECO:0000256" key="1">
    <source>
        <dbReference type="ARBA" id="ARBA00008814"/>
    </source>
</evidence>